<keyword evidence="2" id="KW-0472">Membrane</keyword>
<name>A0A2V3J6H9_9FLOR</name>
<dbReference type="STRING" id="448386.A0A2V3J6H9"/>
<dbReference type="EMBL" id="NBIV01000009">
    <property type="protein sequence ID" value="PXF48980.1"/>
    <property type="molecule type" value="Genomic_DNA"/>
</dbReference>
<evidence type="ECO:0000256" key="1">
    <source>
        <dbReference type="SAM" id="MobiDB-lite"/>
    </source>
</evidence>
<dbReference type="GO" id="GO:0005096">
    <property type="term" value="F:GTPase activator activity"/>
    <property type="evidence" value="ECO:0007669"/>
    <property type="project" value="InterPro"/>
</dbReference>
<comment type="caution">
    <text evidence="3">The sequence shown here is derived from an EMBL/GenBank/DDBJ whole genome shotgun (WGS) entry which is preliminary data.</text>
</comment>
<organism evidence="3 4">
    <name type="scientific">Gracilariopsis chorda</name>
    <dbReference type="NCBI Taxonomy" id="448386"/>
    <lineage>
        <taxon>Eukaryota</taxon>
        <taxon>Rhodophyta</taxon>
        <taxon>Florideophyceae</taxon>
        <taxon>Rhodymeniophycidae</taxon>
        <taxon>Gracilariales</taxon>
        <taxon>Gracilariaceae</taxon>
        <taxon>Gracilariopsis</taxon>
    </lineage>
</organism>
<dbReference type="AlphaFoldDB" id="A0A2V3J6H9"/>
<evidence type="ECO:0000313" key="4">
    <source>
        <dbReference type="Proteomes" id="UP000247409"/>
    </source>
</evidence>
<keyword evidence="4" id="KW-1185">Reference proteome</keyword>
<feature type="region of interest" description="Disordered" evidence="1">
    <location>
        <begin position="1"/>
        <end position="21"/>
    </location>
</feature>
<dbReference type="PANTHER" id="PTHR46761:SF2">
    <property type="entry name" value="RAN GTPASE-ACTIVATING PROTEIN 1"/>
    <property type="match status" value="1"/>
</dbReference>
<dbReference type="InterPro" id="IPR032675">
    <property type="entry name" value="LRR_dom_sf"/>
</dbReference>
<reference evidence="3 4" key="1">
    <citation type="journal article" date="2018" name="Mol. Biol. Evol.">
        <title>Analysis of the draft genome of the red seaweed Gracilariopsis chorda provides insights into genome size evolution in Rhodophyta.</title>
        <authorList>
            <person name="Lee J."/>
            <person name="Yang E.C."/>
            <person name="Graf L."/>
            <person name="Yang J.H."/>
            <person name="Qiu H."/>
            <person name="Zel Zion U."/>
            <person name="Chan C.X."/>
            <person name="Stephens T.G."/>
            <person name="Weber A.P.M."/>
            <person name="Boo G.H."/>
            <person name="Boo S.M."/>
            <person name="Kim K.M."/>
            <person name="Shin Y."/>
            <person name="Jung M."/>
            <person name="Lee S.J."/>
            <person name="Yim H.S."/>
            <person name="Lee J.H."/>
            <person name="Bhattacharya D."/>
            <person name="Yoon H.S."/>
        </authorList>
    </citation>
    <scope>NUCLEOTIDE SEQUENCE [LARGE SCALE GENOMIC DNA]</scope>
    <source>
        <strain evidence="3 4">SKKU-2015</strain>
        <tissue evidence="3">Whole body</tissue>
    </source>
</reference>
<accession>A0A2V3J6H9</accession>
<evidence type="ECO:0000256" key="2">
    <source>
        <dbReference type="SAM" id="Phobius"/>
    </source>
</evidence>
<dbReference type="InterPro" id="IPR001611">
    <property type="entry name" value="Leu-rich_rpt"/>
</dbReference>
<keyword evidence="2" id="KW-0812">Transmembrane</keyword>
<dbReference type="Pfam" id="PF13516">
    <property type="entry name" value="LRR_6"/>
    <property type="match status" value="3"/>
</dbReference>
<protein>
    <submittedName>
        <fullName evidence="3">RAN GTPase-activating protein 1</fullName>
    </submittedName>
</protein>
<sequence length="627" mass="67109">MSRQHPVPSTSPTPKTFTLSPPSRQVLSRKLAASLFAPLSQQPYTTINLSGAALGDAAVIHAGSHLLSLAGMKCLETVILSDIIASLPRDEALRSLTAISSSIGVWKQLRSVDLSHNALGSDGISACRALFAKQPYLEMVFLSETGLAAESVRLLCDFLQPAVNNLRVLDVHGNRLDSAGLERIAALVEKMPRLQRLRASSLGADANAVRSLANALRSTTSLAELDISDNRLDSSAASDLAAVLRQQPNLSRLALSDLVMKDEALTALLEPLTDASHGVAELLLAGNELRSGVVPALGRYIVRHATNLRVLDVSNNELGGDGVTLLAEAFKDSSEQCALTRLMVAHNEATALSIVLLAQQIVKLPALRRFDVRGTDLSDDTVQRLRSAFRGADVLADEGEESSDEAFVQSALQTLATVADVRHSEETESKKVSSGRKAAVQSTMSRIVSMLSPKASEEEEVEQIGKGESVRAGGGGDMSGGGVSETAVFEDDSGTGVNEQDMRTPAGAGSSRTWESGEEGEEEELERSAQKLSRSLACLDRDLFDARGELQLEARREGSGVIYSRREDKEGDGYEVMTELLVDREKDGCVSWIVDALGGLIVAVFLVTLMVGVVQWQEDVVPGFRRV</sequence>
<proteinExistence type="predicted"/>
<dbReference type="SMART" id="SM00368">
    <property type="entry name" value="LRR_RI"/>
    <property type="match status" value="6"/>
</dbReference>
<dbReference type="OrthoDB" id="120976at2759"/>
<feature type="region of interest" description="Disordered" evidence="1">
    <location>
        <begin position="449"/>
        <end position="523"/>
    </location>
</feature>
<evidence type="ECO:0000313" key="3">
    <source>
        <dbReference type="EMBL" id="PXF48980.1"/>
    </source>
</evidence>
<feature type="compositionally biased region" description="Gly residues" evidence="1">
    <location>
        <begin position="472"/>
        <end position="483"/>
    </location>
</feature>
<dbReference type="InterPro" id="IPR045203">
    <property type="entry name" value="RanGAP1/2"/>
</dbReference>
<dbReference type="Gene3D" id="3.80.10.10">
    <property type="entry name" value="Ribonuclease Inhibitor"/>
    <property type="match status" value="1"/>
</dbReference>
<gene>
    <name evidence="3" type="ORF">BWQ96_01118</name>
</gene>
<feature type="transmembrane region" description="Helical" evidence="2">
    <location>
        <begin position="592"/>
        <end position="616"/>
    </location>
</feature>
<dbReference type="PANTHER" id="PTHR46761">
    <property type="entry name" value="RAN GTPASE-ACTIVATING PROTEIN 1"/>
    <property type="match status" value="1"/>
</dbReference>
<dbReference type="SUPFAM" id="SSF52047">
    <property type="entry name" value="RNI-like"/>
    <property type="match status" value="1"/>
</dbReference>
<dbReference type="Proteomes" id="UP000247409">
    <property type="component" value="Unassembled WGS sequence"/>
</dbReference>
<keyword evidence="2" id="KW-1133">Transmembrane helix</keyword>